<dbReference type="InterPro" id="IPR000792">
    <property type="entry name" value="Tscrpt_reg_LuxR_C"/>
</dbReference>
<dbReference type="Pfam" id="PF00196">
    <property type="entry name" value="GerE"/>
    <property type="match status" value="1"/>
</dbReference>
<evidence type="ECO:0000256" key="3">
    <source>
        <dbReference type="PROSITE-ProRule" id="PRU00169"/>
    </source>
</evidence>
<dbReference type="PRINTS" id="PR00038">
    <property type="entry name" value="HTHLUXR"/>
</dbReference>
<dbReference type="PROSITE" id="PS50043">
    <property type="entry name" value="HTH_LUXR_2"/>
    <property type="match status" value="1"/>
</dbReference>
<keyword evidence="1 3" id="KW-0597">Phosphoprotein</keyword>
<proteinExistence type="predicted"/>
<dbReference type="Pfam" id="PF00072">
    <property type="entry name" value="Response_reg"/>
    <property type="match status" value="1"/>
</dbReference>
<name>B1Y741_LEPCP</name>
<organism evidence="6 7">
    <name type="scientific">Leptothrix cholodnii (strain ATCC 51168 / LMG 8142 / SP-6)</name>
    <name type="common">Leptothrix discophora (strain SP-6)</name>
    <dbReference type="NCBI Taxonomy" id="395495"/>
    <lineage>
        <taxon>Bacteria</taxon>
        <taxon>Pseudomonadati</taxon>
        <taxon>Pseudomonadota</taxon>
        <taxon>Betaproteobacteria</taxon>
        <taxon>Burkholderiales</taxon>
        <taxon>Sphaerotilaceae</taxon>
        <taxon>Leptothrix</taxon>
    </lineage>
</organism>
<gene>
    <name evidence="6" type="ordered locus">Lcho_1400</name>
</gene>
<keyword evidence="7" id="KW-1185">Reference proteome</keyword>
<dbReference type="SUPFAM" id="SSF46894">
    <property type="entry name" value="C-terminal effector domain of the bipartite response regulators"/>
    <property type="match status" value="1"/>
</dbReference>
<dbReference type="KEGG" id="lch:Lcho_1400"/>
<dbReference type="eggNOG" id="COG2197">
    <property type="taxonomic scope" value="Bacteria"/>
</dbReference>
<dbReference type="InterPro" id="IPR039420">
    <property type="entry name" value="WalR-like"/>
</dbReference>
<feature type="modified residue" description="4-aspartylphosphate" evidence="3">
    <location>
        <position position="49"/>
    </location>
</feature>
<dbReference type="InterPro" id="IPR016032">
    <property type="entry name" value="Sig_transdc_resp-reg_C-effctor"/>
</dbReference>
<dbReference type="SMART" id="SM00421">
    <property type="entry name" value="HTH_LUXR"/>
    <property type="match status" value="1"/>
</dbReference>
<evidence type="ECO:0000256" key="2">
    <source>
        <dbReference type="ARBA" id="ARBA00023125"/>
    </source>
</evidence>
<dbReference type="Proteomes" id="UP000001693">
    <property type="component" value="Chromosome"/>
</dbReference>
<dbReference type="STRING" id="395495.Lcho_1400"/>
<keyword evidence="2" id="KW-0238">DNA-binding</keyword>
<dbReference type="AlphaFoldDB" id="B1Y741"/>
<sequence>MADDHPVVRQRLRQILMAEPALTVVAEAGDGDEALALARSTDWDLALLDFSMPGCSGLSLIEHVRRDFPQRPVLVLSVHDEQLLAPHVLRAGASGYLCKECATEQLIQAIRAVTAGGTHVSAPVAQRLAWQVAIESGGAPHERLSDREYRVMWLLSSGRHIVEIAQELHLRPRTVASYRHRVLRKLGLHDTAELVSYAVRHELVG</sequence>
<feature type="domain" description="Response regulatory" evidence="5">
    <location>
        <begin position="1"/>
        <end position="114"/>
    </location>
</feature>
<evidence type="ECO:0000256" key="1">
    <source>
        <dbReference type="ARBA" id="ARBA00022553"/>
    </source>
</evidence>
<dbReference type="HOGENOM" id="CLU_000445_90_1_4"/>
<dbReference type="SMART" id="SM00448">
    <property type="entry name" value="REC"/>
    <property type="match status" value="1"/>
</dbReference>
<dbReference type="PROSITE" id="PS50110">
    <property type="entry name" value="RESPONSE_REGULATORY"/>
    <property type="match status" value="1"/>
</dbReference>
<dbReference type="EMBL" id="CP001013">
    <property type="protein sequence ID" value="ACB33668.1"/>
    <property type="molecule type" value="Genomic_DNA"/>
</dbReference>
<dbReference type="SUPFAM" id="SSF52172">
    <property type="entry name" value="CheY-like"/>
    <property type="match status" value="1"/>
</dbReference>
<dbReference type="InterPro" id="IPR011006">
    <property type="entry name" value="CheY-like_superfamily"/>
</dbReference>
<evidence type="ECO:0000259" key="4">
    <source>
        <dbReference type="PROSITE" id="PS50043"/>
    </source>
</evidence>
<reference evidence="6 7" key="1">
    <citation type="submission" date="2008-03" db="EMBL/GenBank/DDBJ databases">
        <title>Complete sequence of Leptothrix cholodnii SP-6.</title>
        <authorList>
            <consortium name="US DOE Joint Genome Institute"/>
            <person name="Copeland A."/>
            <person name="Lucas S."/>
            <person name="Lapidus A."/>
            <person name="Glavina del Rio T."/>
            <person name="Dalin E."/>
            <person name="Tice H."/>
            <person name="Bruce D."/>
            <person name="Goodwin L."/>
            <person name="Pitluck S."/>
            <person name="Chertkov O."/>
            <person name="Brettin T."/>
            <person name="Detter J.C."/>
            <person name="Han C."/>
            <person name="Kuske C.R."/>
            <person name="Schmutz J."/>
            <person name="Larimer F."/>
            <person name="Land M."/>
            <person name="Hauser L."/>
            <person name="Kyrpides N."/>
            <person name="Lykidis A."/>
            <person name="Emerson D."/>
            <person name="Richardson P."/>
        </authorList>
    </citation>
    <scope>NUCLEOTIDE SEQUENCE [LARGE SCALE GENOMIC DNA]</scope>
    <source>
        <strain evidence="7">ATCC 51168 / LMG 8142 / SP-6</strain>
    </source>
</reference>
<protein>
    <submittedName>
        <fullName evidence="6">Two component transcriptional regulator, LuxR family</fullName>
    </submittedName>
</protein>
<dbReference type="GO" id="GO:0006355">
    <property type="term" value="P:regulation of DNA-templated transcription"/>
    <property type="evidence" value="ECO:0007669"/>
    <property type="project" value="InterPro"/>
</dbReference>
<dbReference type="CDD" id="cd06170">
    <property type="entry name" value="LuxR_C_like"/>
    <property type="match status" value="1"/>
</dbReference>
<dbReference type="PANTHER" id="PTHR43214">
    <property type="entry name" value="TWO-COMPONENT RESPONSE REGULATOR"/>
    <property type="match status" value="1"/>
</dbReference>
<dbReference type="Gene3D" id="3.40.50.2300">
    <property type="match status" value="1"/>
</dbReference>
<evidence type="ECO:0000259" key="5">
    <source>
        <dbReference type="PROSITE" id="PS50110"/>
    </source>
</evidence>
<evidence type="ECO:0000313" key="7">
    <source>
        <dbReference type="Proteomes" id="UP000001693"/>
    </source>
</evidence>
<accession>B1Y741</accession>
<evidence type="ECO:0000313" key="6">
    <source>
        <dbReference type="EMBL" id="ACB33668.1"/>
    </source>
</evidence>
<dbReference type="CDD" id="cd17535">
    <property type="entry name" value="REC_NarL-like"/>
    <property type="match status" value="1"/>
</dbReference>
<dbReference type="InterPro" id="IPR001789">
    <property type="entry name" value="Sig_transdc_resp-reg_receiver"/>
</dbReference>
<feature type="domain" description="HTH luxR-type" evidence="4">
    <location>
        <begin position="137"/>
        <end position="202"/>
    </location>
</feature>
<dbReference type="PANTHER" id="PTHR43214:SF43">
    <property type="entry name" value="TWO-COMPONENT RESPONSE REGULATOR"/>
    <property type="match status" value="1"/>
</dbReference>
<dbReference type="GO" id="GO:0003677">
    <property type="term" value="F:DNA binding"/>
    <property type="evidence" value="ECO:0007669"/>
    <property type="project" value="UniProtKB-KW"/>
</dbReference>
<dbReference type="GO" id="GO:0000160">
    <property type="term" value="P:phosphorelay signal transduction system"/>
    <property type="evidence" value="ECO:0007669"/>
    <property type="project" value="InterPro"/>
</dbReference>
<dbReference type="InterPro" id="IPR058245">
    <property type="entry name" value="NreC/VraR/RcsB-like_REC"/>
</dbReference>